<dbReference type="RefSeq" id="WP_212612701.1">
    <property type="nucleotide sequence ID" value="NZ_VIWU01000001.1"/>
</dbReference>
<keyword evidence="4 6" id="KW-0472">Membrane</keyword>
<evidence type="ECO:0000256" key="2">
    <source>
        <dbReference type="ARBA" id="ARBA00022692"/>
    </source>
</evidence>
<dbReference type="Gene3D" id="1.20.1250.20">
    <property type="entry name" value="MFS general substrate transporter like domains"/>
    <property type="match status" value="2"/>
</dbReference>
<feature type="transmembrane region" description="Helical" evidence="6">
    <location>
        <begin position="252"/>
        <end position="276"/>
    </location>
</feature>
<accession>A0A561SYR8</accession>
<feature type="transmembrane region" description="Helical" evidence="6">
    <location>
        <begin position="91"/>
        <end position="110"/>
    </location>
</feature>
<evidence type="ECO:0000256" key="6">
    <source>
        <dbReference type="SAM" id="Phobius"/>
    </source>
</evidence>
<keyword evidence="9" id="KW-1185">Reference proteome</keyword>
<dbReference type="InterPro" id="IPR036259">
    <property type="entry name" value="MFS_trans_sf"/>
</dbReference>
<evidence type="ECO:0000256" key="3">
    <source>
        <dbReference type="ARBA" id="ARBA00022989"/>
    </source>
</evidence>
<feature type="compositionally biased region" description="Basic residues" evidence="5">
    <location>
        <begin position="11"/>
        <end position="24"/>
    </location>
</feature>
<dbReference type="InterPro" id="IPR051788">
    <property type="entry name" value="MFS_Transporter"/>
</dbReference>
<dbReference type="EMBL" id="VIWU01000001">
    <property type="protein sequence ID" value="TWF80018.1"/>
    <property type="molecule type" value="Genomic_DNA"/>
</dbReference>
<dbReference type="InterPro" id="IPR011701">
    <property type="entry name" value="MFS"/>
</dbReference>
<dbReference type="SUPFAM" id="SSF103473">
    <property type="entry name" value="MFS general substrate transporter"/>
    <property type="match status" value="1"/>
</dbReference>
<organism evidence="8 9">
    <name type="scientific">Pseudonocardia hierapolitana</name>
    <dbReference type="NCBI Taxonomy" id="1128676"/>
    <lineage>
        <taxon>Bacteria</taxon>
        <taxon>Bacillati</taxon>
        <taxon>Actinomycetota</taxon>
        <taxon>Actinomycetes</taxon>
        <taxon>Pseudonocardiales</taxon>
        <taxon>Pseudonocardiaceae</taxon>
        <taxon>Pseudonocardia</taxon>
    </lineage>
</organism>
<evidence type="ECO:0000256" key="4">
    <source>
        <dbReference type="ARBA" id="ARBA00023136"/>
    </source>
</evidence>
<feature type="transmembrane region" description="Helical" evidence="6">
    <location>
        <begin position="370"/>
        <end position="392"/>
    </location>
</feature>
<feature type="transmembrane region" description="Helical" evidence="6">
    <location>
        <begin position="181"/>
        <end position="202"/>
    </location>
</feature>
<comment type="caution">
    <text evidence="8">The sequence shown here is derived from an EMBL/GenBank/DDBJ whole genome shotgun (WGS) entry which is preliminary data.</text>
</comment>
<feature type="transmembrane region" description="Helical" evidence="6">
    <location>
        <begin position="312"/>
        <end position="331"/>
    </location>
</feature>
<feature type="region of interest" description="Disordered" evidence="5">
    <location>
        <begin position="1"/>
        <end position="24"/>
    </location>
</feature>
<feature type="transmembrane region" description="Helical" evidence="6">
    <location>
        <begin position="222"/>
        <end position="240"/>
    </location>
</feature>
<dbReference type="AlphaFoldDB" id="A0A561SYR8"/>
<sequence>MPFPLDPARLRNARRRRSTPPPVRRHRAAATVLFTVDGAVFGSWASRIPDVAANVGAGPTALGLALLCVSLGALASMQLTGALCARLGPGLAGVAAAVATCAALALPGLTGSIPELAVALLVFGAATGTLNVAANAIGVQVEAAARRPVLPSLHAGFSFGGLAGAAAGGAGAALASPAVHLLVVAALGVLATATVAPVLLAADGEQARDGAAPPPRGTTRGLVVLLGVIAGCTAFGEGAVTDWGALHLQEIGATPVLAAAGYACFSLAMACGRLAGNGLVHALGPTRVVTGGALLATAGALVVATVHDVEIVLAGFVLIGIGLANVFPIAIARAGAHAGAGGVALASTVGYTGLLGGPPLLGIVAESVGLPVAFATVAALAAVAAVLAVPALGGGERVLRVITTALVAALRRHTAQLGVLHAQLGGPAGDRRPYPGLEALAT</sequence>
<dbReference type="GO" id="GO:0022857">
    <property type="term" value="F:transmembrane transporter activity"/>
    <property type="evidence" value="ECO:0007669"/>
    <property type="project" value="InterPro"/>
</dbReference>
<dbReference type="InterPro" id="IPR020846">
    <property type="entry name" value="MFS_dom"/>
</dbReference>
<dbReference type="PROSITE" id="PS50850">
    <property type="entry name" value="MFS"/>
    <property type="match status" value="1"/>
</dbReference>
<keyword evidence="3 6" id="KW-1133">Transmembrane helix</keyword>
<feature type="transmembrane region" description="Helical" evidence="6">
    <location>
        <begin position="116"/>
        <end position="141"/>
    </location>
</feature>
<dbReference type="Proteomes" id="UP000321261">
    <property type="component" value="Unassembled WGS sequence"/>
</dbReference>
<reference evidence="8 9" key="1">
    <citation type="submission" date="2019-06" db="EMBL/GenBank/DDBJ databases">
        <title>Sequencing the genomes of 1000 actinobacteria strains.</title>
        <authorList>
            <person name="Klenk H.-P."/>
        </authorList>
    </citation>
    <scope>NUCLEOTIDE SEQUENCE [LARGE SCALE GENOMIC DNA]</scope>
    <source>
        <strain evidence="8 9">DSM 45671</strain>
    </source>
</reference>
<comment type="subcellular location">
    <subcellularLocation>
        <location evidence="1">Cell membrane</location>
        <topology evidence="1">Multi-pass membrane protein</topology>
    </subcellularLocation>
</comment>
<evidence type="ECO:0000313" key="9">
    <source>
        <dbReference type="Proteomes" id="UP000321261"/>
    </source>
</evidence>
<feature type="domain" description="Major facilitator superfamily (MFS) profile" evidence="7">
    <location>
        <begin position="23"/>
        <end position="396"/>
    </location>
</feature>
<dbReference type="CDD" id="cd17393">
    <property type="entry name" value="MFS_MosC_like"/>
    <property type="match status" value="1"/>
</dbReference>
<proteinExistence type="predicted"/>
<evidence type="ECO:0000259" key="7">
    <source>
        <dbReference type="PROSITE" id="PS50850"/>
    </source>
</evidence>
<feature type="transmembrane region" description="Helical" evidence="6">
    <location>
        <begin position="153"/>
        <end position="175"/>
    </location>
</feature>
<dbReference type="PANTHER" id="PTHR23514">
    <property type="entry name" value="BYPASS OF STOP CODON PROTEIN 6"/>
    <property type="match status" value="1"/>
</dbReference>
<gene>
    <name evidence="8" type="ORF">FHX44_115955</name>
</gene>
<feature type="transmembrane region" description="Helical" evidence="6">
    <location>
        <begin position="61"/>
        <end position="84"/>
    </location>
</feature>
<dbReference type="GO" id="GO:0005886">
    <property type="term" value="C:plasma membrane"/>
    <property type="evidence" value="ECO:0007669"/>
    <property type="project" value="UniProtKB-SubCell"/>
</dbReference>
<evidence type="ECO:0000256" key="5">
    <source>
        <dbReference type="SAM" id="MobiDB-lite"/>
    </source>
</evidence>
<name>A0A561SYR8_9PSEU</name>
<protein>
    <submittedName>
        <fullName evidence="8">Fucose permease</fullName>
    </submittedName>
</protein>
<dbReference type="PANTHER" id="PTHR23514:SF13">
    <property type="entry name" value="INNER MEMBRANE PROTEIN YBJJ"/>
    <property type="match status" value="1"/>
</dbReference>
<feature type="transmembrane region" description="Helical" evidence="6">
    <location>
        <begin position="343"/>
        <end position="364"/>
    </location>
</feature>
<evidence type="ECO:0000313" key="8">
    <source>
        <dbReference type="EMBL" id="TWF80018.1"/>
    </source>
</evidence>
<dbReference type="Pfam" id="PF07690">
    <property type="entry name" value="MFS_1"/>
    <property type="match status" value="1"/>
</dbReference>
<evidence type="ECO:0000256" key="1">
    <source>
        <dbReference type="ARBA" id="ARBA00004651"/>
    </source>
</evidence>
<feature type="transmembrane region" description="Helical" evidence="6">
    <location>
        <begin position="288"/>
        <end position="306"/>
    </location>
</feature>
<keyword evidence="2 6" id="KW-0812">Transmembrane</keyword>